<sequence length="138" mass="15649">MADVEDPLHGILSDAAHKYWEDPNGHLIVSSIFSPLLVKWVPVLFTYANGATIDHYQYHFLILIQRVAQTAIEWGLAINDDIFAGVVDFSDPQWNGFVNGFVAYFLAQSDDYHSESQLQDVAGSLLKGYHYHFHKSIH</sequence>
<keyword evidence="2" id="KW-1185">Reference proteome</keyword>
<evidence type="ECO:0000313" key="1">
    <source>
        <dbReference type="EMBL" id="KIK62220.1"/>
    </source>
</evidence>
<dbReference type="HOGENOM" id="CLU_120094_0_0_1"/>
<proteinExistence type="predicted"/>
<gene>
    <name evidence="1" type="ORF">GYMLUDRAFT_242903</name>
</gene>
<evidence type="ECO:0000313" key="2">
    <source>
        <dbReference type="Proteomes" id="UP000053593"/>
    </source>
</evidence>
<dbReference type="OrthoDB" id="3046222at2759"/>
<dbReference type="AlphaFoldDB" id="A0A0D0BEK0"/>
<dbReference type="EMBL" id="KN834768">
    <property type="protein sequence ID" value="KIK62220.1"/>
    <property type="molecule type" value="Genomic_DNA"/>
</dbReference>
<protein>
    <submittedName>
        <fullName evidence="1">Uncharacterized protein</fullName>
    </submittedName>
</protein>
<reference evidence="1 2" key="1">
    <citation type="submission" date="2014-04" db="EMBL/GenBank/DDBJ databases">
        <title>Evolutionary Origins and Diversification of the Mycorrhizal Mutualists.</title>
        <authorList>
            <consortium name="DOE Joint Genome Institute"/>
            <consortium name="Mycorrhizal Genomics Consortium"/>
            <person name="Kohler A."/>
            <person name="Kuo A."/>
            <person name="Nagy L.G."/>
            <person name="Floudas D."/>
            <person name="Copeland A."/>
            <person name="Barry K.W."/>
            <person name="Cichocki N."/>
            <person name="Veneault-Fourrey C."/>
            <person name="LaButti K."/>
            <person name="Lindquist E.A."/>
            <person name="Lipzen A."/>
            <person name="Lundell T."/>
            <person name="Morin E."/>
            <person name="Murat C."/>
            <person name="Riley R."/>
            <person name="Ohm R."/>
            <person name="Sun H."/>
            <person name="Tunlid A."/>
            <person name="Henrissat B."/>
            <person name="Grigoriev I.V."/>
            <person name="Hibbett D.S."/>
            <person name="Martin F."/>
        </authorList>
    </citation>
    <scope>NUCLEOTIDE SEQUENCE [LARGE SCALE GENOMIC DNA]</scope>
    <source>
        <strain evidence="1 2">FD-317 M1</strain>
    </source>
</reference>
<accession>A0A0D0BEK0</accession>
<organism evidence="1 2">
    <name type="scientific">Collybiopsis luxurians FD-317 M1</name>
    <dbReference type="NCBI Taxonomy" id="944289"/>
    <lineage>
        <taxon>Eukaryota</taxon>
        <taxon>Fungi</taxon>
        <taxon>Dikarya</taxon>
        <taxon>Basidiomycota</taxon>
        <taxon>Agaricomycotina</taxon>
        <taxon>Agaricomycetes</taxon>
        <taxon>Agaricomycetidae</taxon>
        <taxon>Agaricales</taxon>
        <taxon>Marasmiineae</taxon>
        <taxon>Omphalotaceae</taxon>
        <taxon>Collybiopsis</taxon>
        <taxon>Collybiopsis luxurians</taxon>
    </lineage>
</organism>
<dbReference type="Proteomes" id="UP000053593">
    <property type="component" value="Unassembled WGS sequence"/>
</dbReference>
<name>A0A0D0BEK0_9AGAR</name>